<proteinExistence type="predicted"/>
<organism evidence="1 2">
    <name type="scientific">Hibiscus trionum</name>
    <name type="common">Flower of an hour</name>
    <dbReference type="NCBI Taxonomy" id="183268"/>
    <lineage>
        <taxon>Eukaryota</taxon>
        <taxon>Viridiplantae</taxon>
        <taxon>Streptophyta</taxon>
        <taxon>Embryophyta</taxon>
        <taxon>Tracheophyta</taxon>
        <taxon>Spermatophyta</taxon>
        <taxon>Magnoliopsida</taxon>
        <taxon>eudicotyledons</taxon>
        <taxon>Gunneridae</taxon>
        <taxon>Pentapetalae</taxon>
        <taxon>rosids</taxon>
        <taxon>malvids</taxon>
        <taxon>Malvales</taxon>
        <taxon>Malvaceae</taxon>
        <taxon>Malvoideae</taxon>
        <taxon>Hibiscus</taxon>
    </lineage>
</organism>
<dbReference type="AlphaFoldDB" id="A0A9W7MW83"/>
<dbReference type="PANTHER" id="PTHR35105">
    <property type="entry name" value="EXPRESSED PROTEIN"/>
    <property type="match status" value="1"/>
</dbReference>
<evidence type="ECO:0000313" key="2">
    <source>
        <dbReference type="Proteomes" id="UP001165190"/>
    </source>
</evidence>
<gene>
    <name evidence="1" type="ORF">HRI_005104200</name>
</gene>
<dbReference type="PANTHER" id="PTHR35105:SF2">
    <property type="entry name" value="PROTEIN CDI"/>
    <property type="match status" value="1"/>
</dbReference>
<comment type="caution">
    <text evidence="1">The sequence shown here is derived from an EMBL/GenBank/DDBJ whole genome shotgun (WGS) entry which is preliminary data.</text>
</comment>
<name>A0A9W7MW83_HIBTR</name>
<sequence length="66" mass="7323">MTTANGNAPQVANNGGASKTFKIFICYDPREDEAYEVCRHSILKRTSIPVEITTIVQSDLRVHTTL</sequence>
<reference evidence="1" key="1">
    <citation type="submission" date="2023-05" db="EMBL/GenBank/DDBJ databases">
        <title>Genome and transcriptome analyses reveal genes involved in the formation of fine ridges on petal epidermal cells in Hibiscus trionum.</title>
        <authorList>
            <person name="Koshimizu S."/>
            <person name="Masuda S."/>
            <person name="Ishii T."/>
            <person name="Shirasu K."/>
            <person name="Hoshino A."/>
            <person name="Arita M."/>
        </authorList>
    </citation>
    <scope>NUCLEOTIDE SEQUENCE</scope>
    <source>
        <strain evidence="1">Hamamatsu line</strain>
    </source>
</reference>
<protein>
    <submittedName>
        <fullName evidence="1">Cadmium 2+ induced</fullName>
    </submittedName>
</protein>
<dbReference type="Proteomes" id="UP001165190">
    <property type="component" value="Unassembled WGS sequence"/>
</dbReference>
<evidence type="ECO:0000313" key="1">
    <source>
        <dbReference type="EMBL" id="GMJ14350.1"/>
    </source>
</evidence>
<dbReference type="EMBL" id="BSYR01000069">
    <property type="protein sequence ID" value="GMJ14350.1"/>
    <property type="molecule type" value="Genomic_DNA"/>
</dbReference>
<keyword evidence="2" id="KW-1185">Reference proteome</keyword>
<accession>A0A9W7MW83</accession>